<feature type="domain" description="ABC transporter" evidence="5">
    <location>
        <begin position="7"/>
        <end position="227"/>
    </location>
</feature>
<keyword evidence="7" id="KW-1185">Reference proteome</keyword>
<dbReference type="InterPro" id="IPR003439">
    <property type="entry name" value="ABC_transporter-like_ATP-bd"/>
</dbReference>
<comment type="caution">
    <text evidence="6">The sequence shown here is derived from an EMBL/GenBank/DDBJ whole genome shotgun (WGS) entry which is preliminary data.</text>
</comment>
<evidence type="ECO:0000313" key="7">
    <source>
        <dbReference type="Proteomes" id="UP001597286"/>
    </source>
</evidence>
<evidence type="ECO:0000259" key="5">
    <source>
        <dbReference type="PROSITE" id="PS50893"/>
    </source>
</evidence>
<dbReference type="PANTHER" id="PTHR42734:SF5">
    <property type="entry name" value="IRON TRANSPORT SYSTEM ATP-BINDING PROTEIN HI_0361-RELATED"/>
    <property type="match status" value="1"/>
</dbReference>
<dbReference type="EMBL" id="JBHUFB010000019">
    <property type="protein sequence ID" value="MFD1814708.1"/>
    <property type="molecule type" value="Genomic_DNA"/>
</dbReference>
<dbReference type="InterPro" id="IPR050153">
    <property type="entry name" value="Metal_Ion_Import_ABC"/>
</dbReference>
<proteinExistence type="inferred from homology"/>
<keyword evidence="4 6" id="KW-0067">ATP-binding</keyword>
<evidence type="ECO:0000256" key="2">
    <source>
        <dbReference type="ARBA" id="ARBA00022448"/>
    </source>
</evidence>
<dbReference type="GO" id="GO:0005524">
    <property type="term" value="F:ATP binding"/>
    <property type="evidence" value="ECO:0007669"/>
    <property type="project" value="UniProtKB-KW"/>
</dbReference>
<dbReference type="InterPro" id="IPR003593">
    <property type="entry name" value="AAA+_ATPase"/>
</dbReference>
<evidence type="ECO:0000313" key="6">
    <source>
        <dbReference type="EMBL" id="MFD1814708.1"/>
    </source>
</evidence>
<protein>
    <submittedName>
        <fullName evidence="6">Metal ABC transporter ATP-binding protein</fullName>
    </submittedName>
</protein>
<dbReference type="SMART" id="SM00382">
    <property type="entry name" value="AAA"/>
    <property type="match status" value="1"/>
</dbReference>
<evidence type="ECO:0000256" key="4">
    <source>
        <dbReference type="ARBA" id="ARBA00022840"/>
    </source>
</evidence>
<reference evidence="7" key="1">
    <citation type="journal article" date="2019" name="Int. J. Syst. Evol. Microbiol.">
        <title>The Global Catalogue of Microorganisms (GCM) 10K type strain sequencing project: providing services to taxonomists for standard genome sequencing and annotation.</title>
        <authorList>
            <consortium name="The Broad Institute Genomics Platform"/>
            <consortium name="The Broad Institute Genome Sequencing Center for Infectious Disease"/>
            <person name="Wu L."/>
            <person name="Ma J."/>
        </authorList>
    </citation>
    <scope>NUCLEOTIDE SEQUENCE [LARGE SCALE GENOMIC DNA]</scope>
    <source>
        <strain evidence="7">DT72</strain>
    </source>
</reference>
<dbReference type="SUPFAM" id="SSF52540">
    <property type="entry name" value="P-loop containing nucleoside triphosphate hydrolases"/>
    <property type="match status" value="1"/>
</dbReference>
<dbReference type="Proteomes" id="UP001597286">
    <property type="component" value="Unassembled WGS sequence"/>
</dbReference>
<dbReference type="PROSITE" id="PS50893">
    <property type="entry name" value="ABC_TRANSPORTER_2"/>
    <property type="match status" value="1"/>
</dbReference>
<dbReference type="Gene3D" id="3.40.50.300">
    <property type="entry name" value="P-loop containing nucleotide triphosphate hydrolases"/>
    <property type="match status" value="1"/>
</dbReference>
<keyword evidence="3" id="KW-0547">Nucleotide-binding</keyword>
<dbReference type="Pfam" id="PF00005">
    <property type="entry name" value="ABC_tran"/>
    <property type="match status" value="1"/>
</dbReference>
<evidence type="ECO:0000256" key="1">
    <source>
        <dbReference type="ARBA" id="ARBA00005417"/>
    </source>
</evidence>
<name>A0ABW4P9K3_9NOCA</name>
<comment type="similarity">
    <text evidence="1">Belongs to the ABC transporter superfamily.</text>
</comment>
<sequence length="229" mass="24667">MNGQPVISMRGVTYRYGSCVALDDVSLTIESGTLVALVGGNGSGKSTLLGILADLLEPALGSVECRTRRRPAIVFQRPKSSDELPLTVCECVSIGRYGPRRLFRRLGGADRRIVTDLMERLEIDHLAGRQFRDLSGGQQQRTLLAQGLAQQSDLLLLDEPTSALDVAGQAIVDEVLREATAAGTTVVHATHRLEDAVRSDQSVELAAGRVVHVSTRTDAARTATRPLQK</sequence>
<dbReference type="PANTHER" id="PTHR42734">
    <property type="entry name" value="METAL TRANSPORT SYSTEM ATP-BINDING PROTEIN TM_0124-RELATED"/>
    <property type="match status" value="1"/>
</dbReference>
<accession>A0ABW4P9K3</accession>
<gene>
    <name evidence="6" type="ORF">ACFSJG_21020</name>
</gene>
<evidence type="ECO:0000256" key="3">
    <source>
        <dbReference type="ARBA" id="ARBA00022741"/>
    </source>
</evidence>
<dbReference type="RefSeq" id="WP_378487180.1">
    <property type="nucleotide sequence ID" value="NZ_JBHUFB010000019.1"/>
</dbReference>
<keyword evidence="2" id="KW-0813">Transport</keyword>
<organism evidence="6 7">
    <name type="scientific">Rhodococcus gannanensis</name>
    <dbReference type="NCBI Taxonomy" id="1960308"/>
    <lineage>
        <taxon>Bacteria</taxon>
        <taxon>Bacillati</taxon>
        <taxon>Actinomycetota</taxon>
        <taxon>Actinomycetes</taxon>
        <taxon>Mycobacteriales</taxon>
        <taxon>Nocardiaceae</taxon>
        <taxon>Rhodococcus</taxon>
    </lineage>
</organism>
<dbReference type="InterPro" id="IPR027417">
    <property type="entry name" value="P-loop_NTPase"/>
</dbReference>